<dbReference type="InterPro" id="IPR003006">
    <property type="entry name" value="Ig/MHC_CS"/>
</dbReference>
<sequence length="453" mass="51378">MGKEAHSHQACWSNHHPVHLPGGCRKIRLERVQRRKTRIIWGLETKLYEERWKELGIFSLESRRLRGDRIALYEYVKGCHKEEGKDHFSIIPQYPQRFPSIFPLIPSNCLPDSGNITIGCLAQGFKPDPVSFSWRKSNQIIDANLSEDFPSLAQPDGTFTTSSQVIVPVTDWNKYMLMKQSNYVKNSKKCKFDIVDVSCEVASDTSRPHGQHSSRPSCPPPSPGVHLKEQELKETVTLTCLVKNFCPSDIFLQWLHNGQLVNATEYYISEPIPQSGSNSQFFLYSMLTVNEQQWSSGDTFTCMVGHEALPFNTTQKTVDKKTGGPSSPPSVYILPPPTEELALKETATLTCLANNFYPNEVLVQWLQNNQPVSRSKYITSKPTQESEKQNSYYVYSKLTISEQDWSNNDQFTCVVGHEALPLYTTQKTIDKTMGKPAVINVSLQFSDTLTTCY</sequence>
<dbReference type="Pfam" id="PF07654">
    <property type="entry name" value="C1-set"/>
    <property type="match status" value="3"/>
</dbReference>
<dbReference type="SUPFAM" id="SSF48726">
    <property type="entry name" value="Immunoglobulin"/>
    <property type="match status" value="3"/>
</dbReference>
<dbReference type="InterPro" id="IPR036179">
    <property type="entry name" value="Ig-like_dom_sf"/>
</dbReference>
<dbReference type="PROSITE" id="PS00290">
    <property type="entry name" value="IG_MHC"/>
    <property type="match status" value="2"/>
</dbReference>
<reference evidence="4" key="1">
    <citation type="submission" date="2025-08" db="UniProtKB">
        <authorList>
            <consortium name="Ensembl"/>
        </authorList>
    </citation>
    <scope>IDENTIFICATION</scope>
</reference>
<dbReference type="AlphaFoldDB" id="A0A8D2Q2V3"/>
<dbReference type="InterPro" id="IPR050380">
    <property type="entry name" value="Immune_Resp_Modulators"/>
</dbReference>
<dbReference type="Gene3D" id="2.60.40.10">
    <property type="entry name" value="Immunoglobulins"/>
    <property type="match status" value="3"/>
</dbReference>
<dbReference type="Proteomes" id="UP000694545">
    <property type="component" value="Unplaced"/>
</dbReference>
<dbReference type="InterPro" id="IPR013783">
    <property type="entry name" value="Ig-like_fold"/>
</dbReference>
<keyword evidence="1" id="KW-0393">Immunoglobulin domain</keyword>
<feature type="domain" description="Ig-like" evidence="3">
    <location>
        <begin position="223"/>
        <end position="319"/>
    </location>
</feature>
<dbReference type="InterPro" id="IPR003599">
    <property type="entry name" value="Ig_sub"/>
</dbReference>
<keyword evidence="5" id="KW-1185">Reference proteome</keyword>
<evidence type="ECO:0000256" key="2">
    <source>
        <dbReference type="SAM" id="MobiDB-lite"/>
    </source>
</evidence>
<dbReference type="InterPro" id="IPR007110">
    <property type="entry name" value="Ig-like_dom"/>
</dbReference>
<dbReference type="SMART" id="SM00407">
    <property type="entry name" value="IGc1"/>
    <property type="match status" value="2"/>
</dbReference>
<feature type="domain" description="Ig-like" evidence="3">
    <location>
        <begin position="329"/>
        <end position="430"/>
    </location>
</feature>
<evidence type="ECO:0000313" key="5">
    <source>
        <dbReference type="Proteomes" id="UP000694545"/>
    </source>
</evidence>
<reference evidence="4" key="2">
    <citation type="submission" date="2025-09" db="UniProtKB">
        <authorList>
            <consortium name="Ensembl"/>
        </authorList>
    </citation>
    <scope>IDENTIFICATION</scope>
</reference>
<feature type="domain" description="Ig-like" evidence="3">
    <location>
        <begin position="99"/>
        <end position="175"/>
    </location>
</feature>
<evidence type="ECO:0000313" key="4">
    <source>
        <dbReference type="Ensembl" id="ENSVKKP00000016132.1"/>
    </source>
</evidence>
<dbReference type="SMART" id="SM00409">
    <property type="entry name" value="IG"/>
    <property type="match status" value="2"/>
</dbReference>
<name>A0A8D2Q2V3_VARKO</name>
<feature type="region of interest" description="Disordered" evidence="2">
    <location>
        <begin position="205"/>
        <end position="225"/>
    </location>
</feature>
<dbReference type="InterPro" id="IPR003597">
    <property type="entry name" value="Ig_C1-set"/>
</dbReference>
<proteinExistence type="predicted"/>
<evidence type="ECO:0000259" key="3">
    <source>
        <dbReference type="PROSITE" id="PS50835"/>
    </source>
</evidence>
<dbReference type="FunFam" id="2.60.40.10:FF:000463">
    <property type="entry name" value="Immunoglobulin heavy constant gamma 1"/>
    <property type="match status" value="2"/>
</dbReference>
<evidence type="ECO:0000256" key="1">
    <source>
        <dbReference type="ARBA" id="ARBA00023319"/>
    </source>
</evidence>
<dbReference type="PANTHER" id="PTHR23411">
    <property type="entry name" value="TAPASIN"/>
    <property type="match status" value="1"/>
</dbReference>
<protein>
    <recommendedName>
        <fullName evidence="3">Ig-like domain-containing protein</fullName>
    </recommendedName>
</protein>
<dbReference type="PROSITE" id="PS50835">
    <property type="entry name" value="IG_LIKE"/>
    <property type="match status" value="3"/>
</dbReference>
<dbReference type="CDD" id="cd05768">
    <property type="entry name" value="IgC1_CH3_IgAGD_CH4_IgAEM"/>
    <property type="match status" value="2"/>
</dbReference>
<accession>A0A8D2Q2V3</accession>
<organism evidence="4 5">
    <name type="scientific">Varanus komodoensis</name>
    <name type="common">Komodo dragon</name>
    <dbReference type="NCBI Taxonomy" id="61221"/>
    <lineage>
        <taxon>Eukaryota</taxon>
        <taxon>Metazoa</taxon>
        <taxon>Chordata</taxon>
        <taxon>Craniata</taxon>
        <taxon>Vertebrata</taxon>
        <taxon>Euteleostomi</taxon>
        <taxon>Lepidosauria</taxon>
        <taxon>Squamata</taxon>
        <taxon>Bifurcata</taxon>
        <taxon>Unidentata</taxon>
        <taxon>Episquamata</taxon>
        <taxon>Toxicofera</taxon>
        <taxon>Anguimorpha</taxon>
        <taxon>Paleoanguimorpha</taxon>
        <taxon>Varanoidea</taxon>
        <taxon>Varanidae</taxon>
        <taxon>Varanus</taxon>
    </lineage>
</organism>
<dbReference type="Ensembl" id="ENSVKKT00000016513.1">
    <property type="protein sequence ID" value="ENSVKKP00000016132.1"/>
    <property type="gene ID" value="ENSVKKG00000010958.1"/>
</dbReference>